<protein>
    <recommendedName>
        <fullName evidence="4">Glycoside hydrolase family 125 protein</fullName>
    </recommendedName>
</protein>
<dbReference type="SUPFAM" id="SSF48208">
    <property type="entry name" value="Six-hairpin glycosidases"/>
    <property type="match status" value="1"/>
</dbReference>
<sequence length="515" mass="56445">MGGFKLLPLFLTAPLLAWAQCPEYVDYAKEVHEPLSSGRYQLAYQRPTEQCRTFRSQGLEDVITRMESVIADPDLYRLFQNAYPNTLDTAIRWKGYAADDAKEELTFIITGDINAMWLRDSSNQMQSYLPLLNASSDPNSIASLYRGTINLQARYLLTSPYCNSFQPPVESGIDIAVNDAASQDTVTPPYSNSSVFECKYELDSLAAFLQLSADYYNATGDVEFFGKHKWMQAVEAVLKVADEMTTPTYGADGAVLTSPYTFTRLTSRATETLANDGIGNPVANGTGLIRSAFRPSDDSTIYQLYIPANMQFSRFLAITSDILSELGGDQAAALSQRTASLSQSIQAAIEQHGTVTHPLHGKIYAFEVDGFGSTTIMDDANIPSLLAAPFLGYPVDAQTYANTRALALSAANPYFMRGPVINAVGGPHQGPGMAWPMASIVRILTTDDDDEIKGELAQIVSSTDGLGLIHESINSFNQSDWTRQWFSWANGLFGQMILDLEERKPGILDTSFQGA</sequence>
<dbReference type="STRING" id="1448308.A0A2T2PBP1"/>
<dbReference type="OrthoDB" id="7771656at2759"/>
<evidence type="ECO:0008006" key="4">
    <source>
        <dbReference type="Google" id="ProtNLM"/>
    </source>
</evidence>
<name>A0A2T2PBP1_CORCC</name>
<evidence type="ECO:0000256" key="1">
    <source>
        <dbReference type="SAM" id="SignalP"/>
    </source>
</evidence>
<dbReference type="InterPro" id="IPR008313">
    <property type="entry name" value="GH125"/>
</dbReference>
<gene>
    <name evidence="2" type="ORF">BS50DRAFT_31795</name>
</gene>
<feature type="signal peptide" evidence="1">
    <location>
        <begin position="1"/>
        <end position="19"/>
    </location>
</feature>
<reference evidence="2 3" key="1">
    <citation type="journal article" date="2018" name="Front. Microbiol.">
        <title>Genome-Wide Analysis of Corynespora cassiicola Leaf Fall Disease Putative Effectors.</title>
        <authorList>
            <person name="Lopez D."/>
            <person name="Ribeiro S."/>
            <person name="Label P."/>
            <person name="Fumanal B."/>
            <person name="Venisse J.S."/>
            <person name="Kohler A."/>
            <person name="de Oliveira R.R."/>
            <person name="Labutti K."/>
            <person name="Lipzen A."/>
            <person name="Lail K."/>
            <person name="Bauer D."/>
            <person name="Ohm R.A."/>
            <person name="Barry K.W."/>
            <person name="Spatafora J."/>
            <person name="Grigoriev I.V."/>
            <person name="Martin F.M."/>
            <person name="Pujade-Renaud V."/>
        </authorList>
    </citation>
    <scope>NUCLEOTIDE SEQUENCE [LARGE SCALE GENOMIC DNA]</scope>
    <source>
        <strain evidence="2 3">Philippines</strain>
    </source>
</reference>
<dbReference type="AlphaFoldDB" id="A0A2T2PBP1"/>
<evidence type="ECO:0000313" key="2">
    <source>
        <dbReference type="EMBL" id="PSN75054.1"/>
    </source>
</evidence>
<accession>A0A2T2PBP1</accession>
<dbReference type="GO" id="GO:0005975">
    <property type="term" value="P:carbohydrate metabolic process"/>
    <property type="evidence" value="ECO:0007669"/>
    <property type="project" value="InterPro"/>
</dbReference>
<evidence type="ECO:0000313" key="3">
    <source>
        <dbReference type="Proteomes" id="UP000240883"/>
    </source>
</evidence>
<dbReference type="Pfam" id="PF06824">
    <property type="entry name" value="Glyco_hydro_125"/>
    <property type="match status" value="1"/>
</dbReference>
<keyword evidence="1" id="KW-0732">Signal</keyword>
<feature type="chain" id="PRO_5015642931" description="Glycoside hydrolase family 125 protein" evidence="1">
    <location>
        <begin position="20"/>
        <end position="515"/>
    </location>
</feature>
<dbReference type="PANTHER" id="PTHR31047">
    <property type="entry name" value="MEIOTICALLY UP-REGULATED GENE 157 PROTEIN"/>
    <property type="match status" value="1"/>
</dbReference>
<proteinExistence type="predicted"/>
<dbReference type="PANTHER" id="PTHR31047:SF1">
    <property type="entry name" value="DUF1237 DOMAIN-CONTAINING PROTEIN"/>
    <property type="match status" value="1"/>
</dbReference>
<dbReference type="SMART" id="SM01149">
    <property type="entry name" value="DUF1237"/>
    <property type="match status" value="1"/>
</dbReference>
<keyword evidence="3" id="KW-1185">Reference proteome</keyword>
<dbReference type="Proteomes" id="UP000240883">
    <property type="component" value="Unassembled WGS sequence"/>
</dbReference>
<dbReference type="EMBL" id="KZ678128">
    <property type="protein sequence ID" value="PSN75054.1"/>
    <property type="molecule type" value="Genomic_DNA"/>
</dbReference>
<organism evidence="2 3">
    <name type="scientific">Corynespora cassiicola Philippines</name>
    <dbReference type="NCBI Taxonomy" id="1448308"/>
    <lineage>
        <taxon>Eukaryota</taxon>
        <taxon>Fungi</taxon>
        <taxon>Dikarya</taxon>
        <taxon>Ascomycota</taxon>
        <taxon>Pezizomycotina</taxon>
        <taxon>Dothideomycetes</taxon>
        <taxon>Pleosporomycetidae</taxon>
        <taxon>Pleosporales</taxon>
        <taxon>Corynesporascaceae</taxon>
        <taxon>Corynespora</taxon>
    </lineage>
</organism>
<dbReference type="InterPro" id="IPR008928">
    <property type="entry name" value="6-hairpin_glycosidase_sf"/>
</dbReference>
<dbReference type="GO" id="GO:0003824">
    <property type="term" value="F:catalytic activity"/>
    <property type="evidence" value="ECO:0007669"/>
    <property type="project" value="UniProtKB-ARBA"/>
</dbReference>
<dbReference type="InterPro" id="IPR012341">
    <property type="entry name" value="6hp_glycosidase-like_sf"/>
</dbReference>
<dbReference type="PIRSF" id="PIRSF028846">
    <property type="entry name" value="UCP028846"/>
    <property type="match status" value="1"/>
</dbReference>
<dbReference type="Gene3D" id="1.50.10.10">
    <property type="match status" value="1"/>
</dbReference>